<comment type="caution">
    <text evidence="1">The sequence shown here is derived from an EMBL/GenBank/DDBJ whole genome shotgun (WGS) entry which is preliminary data.</text>
</comment>
<name>A0AAW0T3N2_SCYPA</name>
<reference evidence="1 2" key="1">
    <citation type="submission" date="2023-03" db="EMBL/GenBank/DDBJ databases">
        <title>High-quality genome of Scylla paramamosain provides insights in environmental adaptation.</title>
        <authorList>
            <person name="Zhang L."/>
        </authorList>
    </citation>
    <scope>NUCLEOTIDE SEQUENCE [LARGE SCALE GENOMIC DNA]</scope>
    <source>
        <strain evidence="1">LZ_2023a</strain>
        <tissue evidence="1">Muscle</tissue>
    </source>
</reference>
<proteinExistence type="predicted"/>
<keyword evidence="2" id="KW-1185">Reference proteome</keyword>
<dbReference type="Gene3D" id="2.60.120.200">
    <property type="match status" value="1"/>
</dbReference>
<evidence type="ECO:0000313" key="2">
    <source>
        <dbReference type="Proteomes" id="UP001487740"/>
    </source>
</evidence>
<dbReference type="AlphaFoldDB" id="A0AAW0T3N2"/>
<organism evidence="1 2">
    <name type="scientific">Scylla paramamosain</name>
    <name type="common">Mud crab</name>
    <dbReference type="NCBI Taxonomy" id="85552"/>
    <lineage>
        <taxon>Eukaryota</taxon>
        <taxon>Metazoa</taxon>
        <taxon>Ecdysozoa</taxon>
        <taxon>Arthropoda</taxon>
        <taxon>Crustacea</taxon>
        <taxon>Multicrustacea</taxon>
        <taxon>Malacostraca</taxon>
        <taxon>Eumalacostraca</taxon>
        <taxon>Eucarida</taxon>
        <taxon>Decapoda</taxon>
        <taxon>Pleocyemata</taxon>
        <taxon>Brachyura</taxon>
        <taxon>Eubrachyura</taxon>
        <taxon>Portunoidea</taxon>
        <taxon>Portunidae</taxon>
        <taxon>Portuninae</taxon>
        <taxon>Scylla</taxon>
    </lineage>
</organism>
<gene>
    <name evidence="1" type="ORF">O3P69_018574</name>
</gene>
<evidence type="ECO:0000313" key="1">
    <source>
        <dbReference type="EMBL" id="KAK8381570.1"/>
    </source>
</evidence>
<evidence type="ECO:0008006" key="3">
    <source>
        <dbReference type="Google" id="ProtNLM"/>
    </source>
</evidence>
<dbReference type="EMBL" id="JARAKH010000040">
    <property type="protein sequence ID" value="KAK8381570.1"/>
    <property type="molecule type" value="Genomic_DNA"/>
</dbReference>
<dbReference type="Proteomes" id="UP001487740">
    <property type="component" value="Unassembled WGS sequence"/>
</dbReference>
<accession>A0AAW0T3N2</accession>
<sequence length="440" mass="49026">MHRGIVHIALPGYRGLNLNAPFLAGRLEAVRGFVGERGRTARQALLPLTAHNASSCLHSPTSGLGLEKGTHPHRVTPRSNSLWSTLCAVQFPTADSDTCPTRLAYLSTAICSVVRGVTGCDKMFSSASDIMKCVLLVSLLCSWVAVSRAWVLWSRELPQADQPQQDQAEESSGTEVLRMVEALGRELSDMAGREDAWLNRYEDVAQAMKENNKASEELLSISRMAVPVIWNMYWGNSMMHFMTAVWEEGGVAGHGFSSRGHVPPPPPKFVFVYPTELTADKAFVIQAMVVPTAEANLGFCAYFEPEEGDELDFDNGDIFFASHIRWHFDYGNSREIAFNDRYNGEWSRPEVTVGGDQWPDFTVGERFVISVTKMGPCFIINIVLGRDLHVSIPKPMQGITFCPKQPRTGDPRKLWLTLNEDNAGAGEIKLHWLTWVPLRW</sequence>
<protein>
    <recommendedName>
        <fullName evidence="3">Galectin</fullName>
    </recommendedName>
</protein>